<accession>A0A934R457</accession>
<dbReference type="EMBL" id="JAENIK010000005">
    <property type="protein sequence ID" value="MBK1815145.1"/>
    <property type="molecule type" value="Genomic_DNA"/>
</dbReference>
<dbReference type="AlphaFoldDB" id="A0A934R457"/>
<protein>
    <submittedName>
        <fullName evidence="2">Uncharacterized protein</fullName>
    </submittedName>
</protein>
<evidence type="ECO:0000313" key="3">
    <source>
        <dbReference type="Proteomes" id="UP000600139"/>
    </source>
</evidence>
<keyword evidence="3" id="KW-1185">Reference proteome</keyword>
<feature type="region of interest" description="Disordered" evidence="1">
    <location>
        <begin position="326"/>
        <end position="375"/>
    </location>
</feature>
<dbReference type="RefSeq" id="WP_200350115.1">
    <property type="nucleotide sequence ID" value="NZ_BAABHZ010000005.1"/>
</dbReference>
<reference evidence="2" key="1">
    <citation type="submission" date="2021-01" db="EMBL/GenBank/DDBJ databases">
        <title>Modified the classification status of verrucomicrobia.</title>
        <authorList>
            <person name="Feng X."/>
        </authorList>
    </citation>
    <scope>NUCLEOTIDE SEQUENCE</scope>
    <source>
        <strain evidence="2">JCM 18052</strain>
    </source>
</reference>
<evidence type="ECO:0000256" key="1">
    <source>
        <dbReference type="SAM" id="MobiDB-lite"/>
    </source>
</evidence>
<comment type="caution">
    <text evidence="2">The sequence shown here is derived from an EMBL/GenBank/DDBJ whole genome shotgun (WGS) entry which is preliminary data.</text>
</comment>
<feature type="compositionally biased region" description="Polar residues" evidence="1">
    <location>
        <begin position="338"/>
        <end position="352"/>
    </location>
</feature>
<name>A0A934R457_9BACT</name>
<sequence>MDHLRYSGLGGALPNLERTLGGLPGKIAQDILRDNTPSEGQAGVTDHTQGRTPAEAAVSPERAESAAGHFVERSVSDGQPDGYAADSPGNVFGTHTRVIPIDELPDWGSRALRNANDAEFRKSGKRGNVVAVQLIGSQKSEGRDEAVDFGREFLDVFGKKIRFVKSKDGTGLGFDAIVSPDDPNTIIVDIDAAGGTAYLLGHELGHSIQHQRPDLYDEFKREILALSGDRNSYTKRLESLGYKGESLDVEFVNDFIGSQMVEPDFWEKLRERNPGVFKRLVDASLEYLKVIGGKINQLHRDVRPHFRDIERARTSLVKMLEAYQRGEMPGTSVRPPTLETSPDNELATTSAPSHPANLETTADPASPPTQTSPTPTWAVQEIATALSQDLPRIRWGGKGGAFDGHWSRSSTTLSRLLPLTIIGHAGGTKASQRINAFTTASDTDLAAIGATPEAVTRFRQSRLAGKGASARALATLIDTLDPDSASARAAVIDLENRAAASRRAAAELQSSGQLPTVVRQDGGWTVHDSANGWEIGRATTPEGAASLVDGQVSLQFETKELHKENRPMSSAPHESAREIGEESGDDESLGERHSKAKGLVEKARENIRRLKKEGAGSEKIAKAYQKLANAKRKLEEAGERRERSKRKAALKIYGPLLAMLASGEAPSRSSELAASEPTVLPEEMQILGSPQEIVLVYDKDGRLHAVNLGTSTGSQLPDGVPDGATVIHQHPGGKGPSDSDLYVVLSRPGMTFRIIRRNEHGQVELLQMRARKRLTEQEARVIAEQYADKSIAGGDTHQARREALSLTMEKYGDSISVSNHIFP</sequence>
<dbReference type="Proteomes" id="UP000600139">
    <property type="component" value="Unassembled WGS sequence"/>
</dbReference>
<proteinExistence type="predicted"/>
<feature type="region of interest" description="Disordered" evidence="1">
    <location>
        <begin position="35"/>
        <end position="69"/>
    </location>
</feature>
<feature type="region of interest" description="Disordered" evidence="1">
    <location>
        <begin position="561"/>
        <end position="596"/>
    </location>
</feature>
<gene>
    <name evidence="2" type="ORF">JIN84_05950</name>
</gene>
<feature type="compositionally biased region" description="Low complexity" evidence="1">
    <location>
        <begin position="360"/>
        <end position="375"/>
    </location>
</feature>
<organism evidence="2 3">
    <name type="scientific">Luteolibacter yonseiensis</name>
    <dbReference type="NCBI Taxonomy" id="1144680"/>
    <lineage>
        <taxon>Bacteria</taxon>
        <taxon>Pseudomonadati</taxon>
        <taxon>Verrucomicrobiota</taxon>
        <taxon>Verrucomicrobiia</taxon>
        <taxon>Verrucomicrobiales</taxon>
        <taxon>Verrucomicrobiaceae</taxon>
        <taxon>Luteolibacter</taxon>
    </lineage>
</organism>
<evidence type="ECO:0000313" key="2">
    <source>
        <dbReference type="EMBL" id="MBK1815145.1"/>
    </source>
</evidence>